<dbReference type="EMBL" id="BAAANE010000002">
    <property type="protein sequence ID" value="GAA1622640.1"/>
    <property type="molecule type" value="Genomic_DNA"/>
</dbReference>
<comment type="caution">
    <text evidence="2">The sequence shown here is derived from an EMBL/GenBank/DDBJ whole genome shotgun (WGS) entry which is preliminary data.</text>
</comment>
<proteinExistence type="predicted"/>
<organism evidence="2 3">
    <name type="scientific">Kribbella alba</name>
    <dbReference type="NCBI Taxonomy" id="190197"/>
    <lineage>
        <taxon>Bacteria</taxon>
        <taxon>Bacillati</taxon>
        <taxon>Actinomycetota</taxon>
        <taxon>Actinomycetes</taxon>
        <taxon>Propionibacteriales</taxon>
        <taxon>Kribbellaceae</taxon>
        <taxon>Kribbella</taxon>
    </lineage>
</organism>
<dbReference type="InterPro" id="IPR003615">
    <property type="entry name" value="HNH_nuc"/>
</dbReference>
<dbReference type="SUPFAM" id="SSF54060">
    <property type="entry name" value="His-Me finger endonucleases"/>
    <property type="match status" value="1"/>
</dbReference>
<reference evidence="2 3" key="1">
    <citation type="journal article" date="2019" name="Int. J. Syst. Evol. Microbiol.">
        <title>The Global Catalogue of Microorganisms (GCM) 10K type strain sequencing project: providing services to taxonomists for standard genome sequencing and annotation.</title>
        <authorList>
            <consortium name="The Broad Institute Genomics Platform"/>
            <consortium name="The Broad Institute Genome Sequencing Center for Infectious Disease"/>
            <person name="Wu L."/>
            <person name="Ma J."/>
        </authorList>
    </citation>
    <scope>NUCLEOTIDE SEQUENCE [LARGE SCALE GENOMIC DNA]</scope>
    <source>
        <strain evidence="2 3">JCM 14306</strain>
    </source>
</reference>
<dbReference type="Proteomes" id="UP001501319">
    <property type="component" value="Unassembled WGS sequence"/>
</dbReference>
<name>A0ABN2EYQ3_9ACTN</name>
<dbReference type="Pfam" id="PF13392">
    <property type="entry name" value="HNH_3"/>
    <property type="match status" value="1"/>
</dbReference>
<dbReference type="InterPro" id="IPR044930">
    <property type="entry name" value="Homing_endonuclease_His-Me"/>
</dbReference>
<protein>
    <recommendedName>
        <fullName evidence="1">HNH nuclease domain-containing protein</fullName>
    </recommendedName>
</protein>
<evidence type="ECO:0000259" key="1">
    <source>
        <dbReference type="Pfam" id="PF13392"/>
    </source>
</evidence>
<accession>A0ABN2EYQ3</accession>
<evidence type="ECO:0000313" key="2">
    <source>
        <dbReference type="EMBL" id="GAA1622640.1"/>
    </source>
</evidence>
<evidence type="ECO:0000313" key="3">
    <source>
        <dbReference type="Proteomes" id="UP001501319"/>
    </source>
</evidence>
<dbReference type="Gene3D" id="3.90.75.10">
    <property type="entry name" value="Homing Intron 3 (I-ppo) Encoded Endonuclease, Chain A"/>
    <property type="match status" value="1"/>
</dbReference>
<dbReference type="InterPro" id="IPR044925">
    <property type="entry name" value="His-Me_finger_sf"/>
</dbReference>
<keyword evidence="3" id="KW-1185">Reference proteome</keyword>
<gene>
    <name evidence="2" type="ORF">GCM10009744_07410</name>
</gene>
<feature type="domain" description="HNH nuclease" evidence="1">
    <location>
        <begin position="46"/>
        <end position="89"/>
    </location>
</feature>
<sequence>MIPTEMIERIEAGSVYYTESGCLEWIQGCTPAGYGLMWLGDRKQDYVHRVMLKAHGRDLDGLTVDHLCERKACSNPKHLDVVTREENTRRMRDKNWQAHLVTIRPSLGLYERLADRAAC</sequence>